<comment type="caution">
    <text evidence="2">The sequence shown here is derived from an EMBL/GenBank/DDBJ whole genome shotgun (WGS) entry which is preliminary data.</text>
</comment>
<reference evidence="2" key="1">
    <citation type="submission" date="2021-03" db="EMBL/GenBank/DDBJ databases">
        <authorList>
            <person name="Bekaert M."/>
        </authorList>
    </citation>
    <scope>NUCLEOTIDE SEQUENCE</scope>
</reference>
<proteinExistence type="predicted"/>
<dbReference type="InterPro" id="IPR043128">
    <property type="entry name" value="Rev_trsase/Diguanyl_cyclase"/>
</dbReference>
<dbReference type="InterPro" id="IPR043502">
    <property type="entry name" value="DNA/RNA_pol_sf"/>
</dbReference>
<name>A0A8S3VES5_MYTED</name>
<dbReference type="SUPFAM" id="SSF56672">
    <property type="entry name" value="DNA/RNA polymerases"/>
    <property type="match status" value="1"/>
</dbReference>
<dbReference type="OrthoDB" id="10068564at2759"/>
<dbReference type="EMBL" id="CAJPWZ010003304">
    <property type="protein sequence ID" value="CAG2256439.1"/>
    <property type="molecule type" value="Genomic_DNA"/>
</dbReference>
<dbReference type="PANTHER" id="PTHR37984">
    <property type="entry name" value="PROTEIN CBG26694"/>
    <property type="match status" value="1"/>
</dbReference>
<dbReference type="AlphaFoldDB" id="A0A8S3VES5"/>
<evidence type="ECO:0000313" key="2">
    <source>
        <dbReference type="EMBL" id="CAG2256439.1"/>
    </source>
</evidence>
<dbReference type="InterPro" id="IPR041577">
    <property type="entry name" value="RT_RNaseH_2"/>
</dbReference>
<dbReference type="PANTHER" id="PTHR37984:SF11">
    <property type="entry name" value="INTEGRASE CATALYTIC DOMAIN-CONTAINING PROTEIN"/>
    <property type="match status" value="1"/>
</dbReference>
<protein>
    <recommendedName>
        <fullName evidence="1">Reverse transcriptase/retrotransposon-derived protein RNase H-like domain-containing protein</fullName>
    </recommendedName>
</protein>
<evidence type="ECO:0000313" key="3">
    <source>
        <dbReference type="Proteomes" id="UP000683360"/>
    </source>
</evidence>
<dbReference type="Proteomes" id="UP000683360">
    <property type="component" value="Unassembled WGS sequence"/>
</dbReference>
<dbReference type="Gene3D" id="3.30.70.270">
    <property type="match status" value="1"/>
</dbReference>
<evidence type="ECO:0000259" key="1">
    <source>
        <dbReference type="Pfam" id="PF17919"/>
    </source>
</evidence>
<sequence>MIRACVDLRISKKFMEWNRIIKSLDVEHLIHQLMLVADFNGYKFTKDGFKPTHEKVRAVKEAKAPVSKEAARSILGMIGYLSKFIQRYTLPKAPLRKIMHKDTNFIWENKKNSAFEKLEDSITNESTMAFFKPMRPIELHCVASFNEGLSGGLFQQTNKGLQPVHFISRSLTDIEKRYSQTEKDTLSIRWIKNIKEYIFSEHQNSRLSQHINLLYQCSIRLRSSYRHV</sequence>
<feature type="domain" description="Reverse transcriptase/retrotransposon-derived protein RNase H-like" evidence="1">
    <location>
        <begin position="107"/>
        <end position="201"/>
    </location>
</feature>
<gene>
    <name evidence="2" type="ORF">MEDL_67773</name>
</gene>
<organism evidence="2 3">
    <name type="scientific">Mytilus edulis</name>
    <name type="common">Blue mussel</name>
    <dbReference type="NCBI Taxonomy" id="6550"/>
    <lineage>
        <taxon>Eukaryota</taxon>
        <taxon>Metazoa</taxon>
        <taxon>Spiralia</taxon>
        <taxon>Lophotrochozoa</taxon>
        <taxon>Mollusca</taxon>
        <taxon>Bivalvia</taxon>
        <taxon>Autobranchia</taxon>
        <taxon>Pteriomorphia</taxon>
        <taxon>Mytilida</taxon>
        <taxon>Mytiloidea</taxon>
        <taxon>Mytilidae</taxon>
        <taxon>Mytilinae</taxon>
        <taxon>Mytilus</taxon>
    </lineage>
</organism>
<accession>A0A8S3VES5</accession>
<dbReference type="InterPro" id="IPR050951">
    <property type="entry name" value="Retrovirus_Pol_polyprotein"/>
</dbReference>
<keyword evidence="3" id="KW-1185">Reference proteome</keyword>
<dbReference type="Pfam" id="PF17919">
    <property type="entry name" value="RT_RNaseH_2"/>
    <property type="match status" value="1"/>
</dbReference>